<dbReference type="EMBL" id="RWGY01000034">
    <property type="protein sequence ID" value="TVU13437.1"/>
    <property type="molecule type" value="Genomic_DNA"/>
</dbReference>
<reference evidence="1 2" key="1">
    <citation type="journal article" date="2019" name="Sci. Rep.">
        <title>A high-quality genome of Eragrostis curvula grass provides insights into Poaceae evolution and supports new strategies to enhance forage quality.</title>
        <authorList>
            <person name="Carballo J."/>
            <person name="Santos B.A.C.M."/>
            <person name="Zappacosta D."/>
            <person name="Garbus I."/>
            <person name="Selva J.P."/>
            <person name="Gallo C.A."/>
            <person name="Diaz A."/>
            <person name="Albertini E."/>
            <person name="Caccamo M."/>
            <person name="Echenique V."/>
        </authorList>
    </citation>
    <scope>NUCLEOTIDE SEQUENCE [LARGE SCALE GENOMIC DNA]</scope>
    <source>
        <strain evidence="2">cv. Victoria</strain>
        <tissue evidence="1">Leaf</tissue>
    </source>
</reference>
<comment type="caution">
    <text evidence="1">The sequence shown here is derived from an EMBL/GenBank/DDBJ whole genome shotgun (WGS) entry which is preliminary data.</text>
</comment>
<sequence length="128" mass="14921">RRISTQQQLWEYVHLSAHIQNVVLQQGVRDTIIWRWTPNGSYTTSSAYKAQFHGSQPLFSSAVLWKAKAEPKVQDPQDQGVAEWLKLNTRTFSRQQRRHATGILLYTWWNIWKEIGESLRASKRTAIG</sequence>
<keyword evidence="2" id="KW-1185">Reference proteome</keyword>
<gene>
    <name evidence="1" type="ORF">EJB05_40493</name>
</gene>
<dbReference type="AlphaFoldDB" id="A0A5J9TQD4"/>
<dbReference type="OrthoDB" id="695058at2759"/>
<dbReference type="Gramene" id="TVU13437">
    <property type="protein sequence ID" value="TVU13437"/>
    <property type="gene ID" value="EJB05_40493"/>
</dbReference>
<feature type="non-terminal residue" evidence="1">
    <location>
        <position position="128"/>
    </location>
</feature>
<evidence type="ECO:0000313" key="1">
    <source>
        <dbReference type="EMBL" id="TVU13437.1"/>
    </source>
</evidence>
<accession>A0A5J9TQD4</accession>
<evidence type="ECO:0000313" key="2">
    <source>
        <dbReference type="Proteomes" id="UP000324897"/>
    </source>
</evidence>
<name>A0A5J9TQD4_9POAL</name>
<protein>
    <submittedName>
        <fullName evidence="1">Uncharacterized protein</fullName>
    </submittedName>
</protein>
<proteinExistence type="predicted"/>
<feature type="non-terminal residue" evidence="1">
    <location>
        <position position="1"/>
    </location>
</feature>
<dbReference type="Proteomes" id="UP000324897">
    <property type="component" value="Unassembled WGS sequence"/>
</dbReference>
<organism evidence="1 2">
    <name type="scientific">Eragrostis curvula</name>
    <name type="common">weeping love grass</name>
    <dbReference type="NCBI Taxonomy" id="38414"/>
    <lineage>
        <taxon>Eukaryota</taxon>
        <taxon>Viridiplantae</taxon>
        <taxon>Streptophyta</taxon>
        <taxon>Embryophyta</taxon>
        <taxon>Tracheophyta</taxon>
        <taxon>Spermatophyta</taxon>
        <taxon>Magnoliopsida</taxon>
        <taxon>Liliopsida</taxon>
        <taxon>Poales</taxon>
        <taxon>Poaceae</taxon>
        <taxon>PACMAD clade</taxon>
        <taxon>Chloridoideae</taxon>
        <taxon>Eragrostideae</taxon>
        <taxon>Eragrostidinae</taxon>
        <taxon>Eragrostis</taxon>
    </lineage>
</organism>